<evidence type="ECO:0000313" key="2">
    <source>
        <dbReference type="EMBL" id="CAF4165015.1"/>
    </source>
</evidence>
<dbReference type="Proteomes" id="UP000663881">
    <property type="component" value="Unassembled WGS sequence"/>
</dbReference>
<protein>
    <submittedName>
        <fullName evidence="2">Uncharacterized protein</fullName>
    </submittedName>
</protein>
<feature type="region of interest" description="Disordered" evidence="1">
    <location>
        <begin position="96"/>
        <end position="142"/>
    </location>
</feature>
<comment type="caution">
    <text evidence="2">The sequence shown here is derived from an EMBL/GenBank/DDBJ whole genome shotgun (WGS) entry which is preliminary data.</text>
</comment>
<dbReference type="EMBL" id="CAJOAY010007374">
    <property type="protein sequence ID" value="CAF4165015.1"/>
    <property type="molecule type" value="Genomic_DNA"/>
</dbReference>
<proteinExistence type="predicted"/>
<feature type="compositionally biased region" description="Basic residues" evidence="1">
    <location>
        <begin position="130"/>
        <end position="142"/>
    </location>
</feature>
<name>A0A819YXG6_9BILA</name>
<reference evidence="2" key="1">
    <citation type="submission" date="2021-02" db="EMBL/GenBank/DDBJ databases">
        <authorList>
            <person name="Nowell W R."/>
        </authorList>
    </citation>
    <scope>NUCLEOTIDE SEQUENCE</scope>
</reference>
<accession>A0A819YXG6</accession>
<evidence type="ECO:0000313" key="3">
    <source>
        <dbReference type="Proteomes" id="UP000663881"/>
    </source>
</evidence>
<gene>
    <name evidence="2" type="ORF">OKA104_LOCUS38999</name>
</gene>
<feature type="non-terminal residue" evidence="2">
    <location>
        <position position="1"/>
    </location>
</feature>
<dbReference type="AlphaFoldDB" id="A0A819YXG6"/>
<organism evidence="2 3">
    <name type="scientific">Adineta steineri</name>
    <dbReference type="NCBI Taxonomy" id="433720"/>
    <lineage>
        <taxon>Eukaryota</taxon>
        <taxon>Metazoa</taxon>
        <taxon>Spiralia</taxon>
        <taxon>Gnathifera</taxon>
        <taxon>Rotifera</taxon>
        <taxon>Eurotatoria</taxon>
        <taxon>Bdelloidea</taxon>
        <taxon>Adinetida</taxon>
        <taxon>Adinetidae</taxon>
        <taxon>Adineta</taxon>
    </lineage>
</organism>
<evidence type="ECO:0000256" key="1">
    <source>
        <dbReference type="SAM" id="MobiDB-lite"/>
    </source>
</evidence>
<sequence>IMNLKFHPHRTAIRFLYVYFLNEKQHQSNCIRKFCKEYNIELQDKSSSSPIDRLEEIENVDPTLNNETEQDDENLIIDKKQDSPTEIINVAQIIQAEPMSIDPQINQKRKSDQLVDEQASDNENAPPPKKPTRPTRSTRRKS</sequence>